<evidence type="ECO:0000313" key="2">
    <source>
        <dbReference type="EMBL" id="ALT08068.1"/>
    </source>
</evidence>
<feature type="region of interest" description="Disordered" evidence="1">
    <location>
        <begin position="323"/>
        <end position="343"/>
    </location>
</feature>
<accession>A0A126JJD6</accession>
<name>A0A126JJD6_9VIRU</name>
<dbReference type="EMBL" id="KT763043">
    <property type="protein sequence ID" value="ALT08068.1"/>
    <property type="molecule type" value="Genomic_RNA"/>
</dbReference>
<dbReference type="PRINTS" id="PR00995">
    <property type="entry name" value="CAPILLOPTASE"/>
</dbReference>
<sequence>MSIIQVKKFLKQVNGDEGRIFIDSIHAKDIYSDANAFNRKTLSAVKRFQSSIAVPANCTGMSNVIQFNMFDEAELAAIKESSKKFSLLHIGAVLISVTCLFKLKKPLQGKIIYFDPRFVDKNDACQAGFSFSMQSGSAFFLYRPNYPISTSDPNILQAARVKFEFDAINVIDNSHLFFIDFGVMYQLSNQAATESITAADAALQFQSIFGSSSLPRPEDFLEDSDITDPPSITLIDVSVDQSFRKGGLLKGPARATRARRYHARSNRQGSEFIGRPIFDRSNSNRGFNLVRSSSFRPEFIQGDSTGRKSIDSTFQSQLQGNKGEFFQRGGDEHHRATSERDKKGAWKLHLGTFDRPKQQLEFDRESRDSSVRRSSSPTSSQTIRGGSSDENCPEGFLSEDLIRESRRDRSERDDNLPEYPNDYRTTRDSRSPKSSATSANKHVISKLCSNCEGLGCSRCGW</sequence>
<keyword evidence="3" id="KW-1185">Reference proteome</keyword>
<evidence type="ECO:0000256" key="1">
    <source>
        <dbReference type="SAM" id="MobiDB-lite"/>
    </source>
</evidence>
<proteinExistence type="predicted"/>
<dbReference type="Proteomes" id="UP000203378">
    <property type="component" value="Segment"/>
</dbReference>
<feature type="compositionally biased region" description="Basic and acidic residues" evidence="1">
    <location>
        <begin position="400"/>
        <end position="415"/>
    </location>
</feature>
<dbReference type="InterPro" id="IPR028919">
    <property type="entry name" value="Viral_movement"/>
</dbReference>
<organism evidence="2 3">
    <name type="scientific">Currant virus A</name>
    <dbReference type="NCBI Taxonomy" id="1770618"/>
    <lineage>
        <taxon>Viruses</taxon>
        <taxon>Riboviria</taxon>
        <taxon>Orthornavirae</taxon>
        <taxon>Kitrinoviricota</taxon>
        <taxon>Alsuviricetes</taxon>
        <taxon>Tymovirales</taxon>
        <taxon>Betaflexiviridae</taxon>
        <taxon>Trivirinae</taxon>
        <taxon>Capillovirus</taxon>
        <taxon>Capillovirus alpharibis</taxon>
    </lineage>
</organism>
<dbReference type="OrthoDB" id="30298at10239"/>
<dbReference type="InterPro" id="IPR001815">
    <property type="entry name" value="Trichovirus_mp"/>
</dbReference>
<dbReference type="GO" id="GO:0006508">
    <property type="term" value="P:proteolysis"/>
    <property type="evidence" value="ECO:0007669"/>
    <property type="project" value="InterPro"/>
</dbReference>
<dbReference type="KEGG" id="vg:26855025"/>
<feature type="region of interest" description="Disordered" evidence="1">
    <location>
        <begin position="357"/>
        <end position="439"/>
    </location>
</feature>
<feature type="compositionally biased region" description="Basic and acidic residues" evidence="1">
    <location>
        <begin position="329"/>
        <end position="343"/>
    </location>
</feature>
<feature type="compositionally biased region" description="Polar residues" evidence="1">
    <location>
        <begin position="381"/>
        <end position="390"/>
    </location>
</feature>
<dbReference type="RefSeq" id="YP_009229913.1">
    <property type="nucleotide sequence ID" value="NC_029301.1"/>
</dbReference>
<evidence type="ECO:0000313" key="3">
    <source>
        <dbReference type="Proteomes" id="UP000203378"/>
    </source>
</evidence>
<dbReference type="GO" id="GO:0004252">
    <property type="term" value="F:serine-type endopeptidase activity"/>
    <property type="evidence" value="ECO:0007669"/>
    <property type="project" value="InterPro"/>
</dbReference>
<feature type="compositionally biased region" description="Basic and acidic residues" evidence="1">
    <location>
        <begin position="357"/>
        <end position="371"/>
    </location>
</feature>
<dbReference type="GeneID" id="26855025"/>
<reference evidence="2 3" key="1">
    <citation type="journal article" date="2016" name="Arch. Virol.">
        <title>Molecular characterization of a novel capillovirus from red currant.</title>
        <authorList>
            <person name="Petrzik K."/>
            <person name="Pribylova J."/>
            <person name="Koloniuk I."/>
            <person name="Spak J."/>
        </authorList>
    </citation>
    <scope>NUCLEOTIDE SEQUENCE [LARGE SCALE GENOMIC DNA]</scope>
</reference>
<protein>
    <submittedName>
        <fullName evidence="2">Movement protein</fullName>
    </submittedName>
</protein>
<dbReference type="Pfam" id="PF01107">
    <property type="entry name" value="MP"/>
    <property type="match status" value="1"/>
</dbReference>